<dbReference type="CDD" id="cd03112">
    <property type="entry name" value="CobW-like"/>
    <property type="match status" value="1"/>
</dbReference>
<evidence type="ECO:0000256" key="4">
    <source>
        <dbReference type="ARBA" id="ARBA00034320"/>
    </source>
</evidence>
<evidence type="ECO:0000256" key="2">
    <source>
        <dbReference type="ARBA" id="ARBA00022801"/>
    </source>
</evidence>
<dbReference type="InterPro" id="IPR003495">
    <property type="entry name" value="CobW/HypB/UreG_nucleotide-bd"/>
</dbReference>
<dbReference type="Pfam" id="PF07683">
    <property type="entry name" value="CobW_C"/>
    <property type="match status" value="1"/>
</dbReference>
<dbReference type="SUPFAM" id="SSF52540">
    <property type="entry name" value="P-loop containing nucleoside triphosphate hydrolases"/>
    <property type="match status" value="1"/>
</dbReference>
<name>A0A252AQS3_9PROT</name>
<reference evidence="9" key="1">
    <citation type="submission" date="2014-06" db="EMBL/GenBank/DDBJ databases">
        <authorList>
            <person name="Winans N.J."/>
            <person name="Newell P.D."/>
            <person name="Douglas A.E."/>
        </authorList>
    </citation>
    <scope>NUCLEOTIDE SEQUENCE [LARGE SCALE GENOMIC DNA]</scope>
</reference>
<comment type="caution">
    <text evidence="8">The sequence shown here is derived from an EMBL/GenBank/DDBJ whole genome shotgun (WGS) entry which is preliminary data.</text>
</comment>
<dbReference type="RefSeq" id="WP_086659777.1">
    <property type="nucleotide sequence ID" value="NZ_JBJJWX010000001.1"/>
</dbReference>
<evidence type="ECO:0000259" key="7">
    <source>
        <dbReference type="SMART" id="SM00833"/>
    </source>
</evidence>
<dbReference type="SUPFAM" id="SSF90002">
    <property type="entry name" value="Hypothetical protein YjiA, C-terminal domain"/>
    <property type="match status" value="1"/>
</dbReference>
<dbReference type="Proteomes" id="UP000194641">
    <property type="component" value="Unassembled WGS sequence"/>
</dbReference>
<comment type="function">
    <text evidence="5">Zinc chaperone that directly transfers zinc cofactor to target proteins, thereby activating them. Zinc is transferred from the CXCC motif in the GTPase domain to the zinc binding site in target proteins in a process requiring GTP hydrolysis.</text>
</comment>
<evidence type="ECO:0000256" key="5">
    <source>
        <dbReference type="ARBA" id="ARBA00045658"/>
    </source>
</evidence>
<dbReference type="GO" id="GO:0016787">
    <property type="term" value="F:hydrolase activity"/>
    <property type="evidence" value="ECO:0007669"/>
    <property type="project" value="UniProtKB-KW"/>
</dbReference>
<gene>
    <name evidence="8" type="ORF">HK17_10550</name>
</gene>
<protein>
    <submittedName>
        <fullName evidence="8">Cobalamin biosynthesis protein CobW</fullName>
    </submittedName>
</protein>
<evidence type="ECO:0000256" key="6">
    <source>
        <dbReference type="ARBA" id="ARBA00049117"/>
    </source>
</evidence>
<organism evidence="8 9">
    <name type="scientific">Acetobacter indonesiensis</name>
    <dbReference type="NCBI Taxonomy" id="104101"/>
    <lineage>
        <taxon>Bacteria</taxon>
        <taxon>Pseudomonadati</taxon>
        <taxon>Pseudomonadota</taxon>
        <taxon>Alphaproteobacteria</taxon>
        <taxon>Acetobacterales</taxon>
        <taxon>Acetobacteraceae</taxon>
        <taxon>Acetobacter</taxon>
    </lineage>
</organism>
<dbReference type="GO" id="GO:0005737">
    <property type="term" value="C:cytoplasm"/>
    <property type="evidence" value="ECO:0007669"/>
    <property type="project" value="TreeGrafter"/>
</dbReference>
<dbReference type="PANTHER" id="PTHR13748">
    <property type="entry name" value="COBW-RELATED"/>
    <property type="match status" value="1"/>
</dbReference>
<dbReference type="InterPro" id="IPR011629">
    <property type="entry name" value="CobW-like_C"/>
</dbReference>
<comment type="similarity">
    <text evidence="4">Belongs to the SIMIBI class G3E GTPase family. ZNG1 subfamily.</text>
</comment>
<dbReference type="InterPro" id="IPR051316">
    <property type="entry name" value="Zinc-reg_GTPase_activator"/>
</dbReference>
<dbReference type="PANTHER" id="PTHR13748:SF62">
    <property type="entry name" value="COBW DOMAIN-CONTAINING PROTEIN"/>
    <property type="match status" value="1"/>
</dbReference>
<dbReference type="Gene3D" id="3.30.1220.10">
    <property type="entry name" value="CobW-like, C-terminal domain"/>
    <property type="match status" value="1"/>
</dbReference>
<comment type="catalytic activity">
    <reaction evidence="6">
        <text>GTP + H2O = GDP + phosphate + H(+)</text>
        <dbReference type="Rhea" id="RHEA:19669"/>
        <dbReference type="ChEBI" id="CHEBI:15377"/>
        <dbReference type="ChEBI" id="CHEBI:15378"/>
        <dbReference type="ChEBI" id="CHEBI:37565"/>
        <dbReference type="ChEBI" id="CHEBI:43474"/>
        <dbReference type="ChEBI" id="CHEBI:58189"/>
    </reaction>
    <physiologicalReaction direction="left-to-right" evidence="6">
        <dbReference type="Rhea" id="RHEA:19670"/>
    </physiologicalReaction>
</comment>
<keyword evidence="3" id="KW-0143">Chaperone</keyword>
<keyword evidence="1" id="KW-0547">Nucleotide-binding</keyword>
<evidence type="ECO:0000256" key="1">
    <source>
        <dbReference type="ARBA" id="ARBA00022741"/>
    </source>
</evidence>
<feature type="domain" description="CobW C-terminal" evidence="7">
    <location>
        <begin position="231"/>
        <end position="323"/>
    </location>
</feature>
<keyword evidence="2" id="KW-0378">Hydrolase</keyword>
<dbReference type="Gene3D" id="3.40.50.300">
    <property type="entry name" value="P-loop containing nucleotide triphosphate hydrolases"/>
    <property type="match status" value="1"/>
</dbReference>
<dbReference type="SMART" id="SM00833">
    <property type="entry name" value="CobW_C"/>
    <property type="match status" value="1"/>
</dbReference>
<accession>A0A252AQS3</accession>
<dbReference type="Pfam" id="PF02492">
    <property type="entry name" value="cobW"/>
    <property type="match status" value="1"/>
</dbReference>
<evidence type="ECO:0000313" key="9">
    <source>
        <dbReference type="Proteomes" id="UP000194641"/>
    </source>
</evidence>
<dbReference type="GO" id="GO:0000166">
    <property type="term" value="F:nucleotide binding"/>
    <property type="evidence" value="ECO:0007669"/>
    <property type="project" value="UniProtKB-KW"/>
</dbReference>
<evidence type="ECO:0000313" key="8">
    <source>
        <dbReference type="EMBL" id="OUI92253.1"/>
    </source>
</evidence>
<evidence type="ECO:0000256" key="3">
    <source>
        <dbReference type="ARBA" id="ARBA00023186"/>
    </source>
</evidence>
<dbReference type="InterPro" id="IPR027417">
    <property type="entry name" value="P-loop_NTPase"/>
</dbReference>
<dbReference type="InterPro" id="IPR036627">
    <property type="entry name" value="CobW-likC_sf"/>
</dbReference>
<sequence>MTTDTASGSINLAEAAAIPVQIVGGFLGAGKTTLLNRLITTQQNRRLAIIVNDFGAIDIDGLLVERREEDILALKNGCICCSLQSDLFSTLRMILSRNPPPDAIFIECSGVSHLDDMRQALADPVLWRHAALDGVICVVNAIDVASQTALTHDPLWREQIQSSDLIVLSHTDELDADAISHAEAGIKSLRGAVPVLTSADTLLTHAAFFSPVGSGEKISRFRANSDAREEFSSLEWCFDTPLDLAAFQRVIEHYAVTLLRAKGILYLASAPQRPLLLQMTGTRVTIGSAPDKAAADPATRLVFIGRQGVFDPAALKTALDALPT</sequence>
<dbReference type="EMBL" id="JOPA01000033">
    <property type="protein sequence ID" value="OUI92253.1"/>
    <property type="molecule type" value="Genomic_DNA"/>
</dbReference>
<proteinExistence type="inferred from homology"/>
<dbReference type="AlphaFoldDB" id="A0A252AQS3"/>